<sequence>MGRIVGGHAVVLGASMAGLLTARVLAESFERVTIVERDRLPSGVAQRRGVPQGHHIHALLARGAQVLDGLFPGLTAEIIAGGAPTGDLLGGIRWFLSGHRIRQADIGQPVLFPSRPLLESGVRDRVRALPNVRVADGLDVVVPTTTADRRTVTGVRVRGADGHITVIDADLVVDATGRGSRTPLWLESWGYTRPQADKVHIGVCYTSRAYRLPPGALGSDALMLHSWHPGQPRGAGLVAQEGERYLATQVGMLGDQPPTELEGFLAFARSLPFDDIYTAIRDGEPLGKPATFQYPANVRHRYERLSRFPDGLFVLGDAVCGFNPIYGQGMTVAALQAAAFGDLLAAGRLPTSRRYFQAIAKVVDAPWEIATGSDLAFPEVPGRRTARIRMVNAYLPRLHAAAATDASLGAAFVRVTGLLAAPTSLLRPDRVLRVLLSRDSAASNGADAVVPPPVNLPADQAATPGGQRPAA</sequence>
<comment type="caution">
    <text evidence="2">The sequence shown here is derived from an EMBL/GenBank/DDBJ whole genome shotgun (WGS) entry which is preliminary data.</text>
</comment>
<name>A0ABU7S5L3_9ACTN</name>
<protein>
    <submittedName>
        <fullName evidence="2">FAD-binding monooxygenase</fullName>
    </submittedName>
</protein>
<dbReference type="InterPro" id="IPR036188">
    <property type="entry name" value="FAD/NAD-bd_sf"/>
</dbReference>
<reference evidence="2 3" key="1">
    <citation type="submission" date="2024-01" db="EMBL/GenBank/DDBJ databases">
        <title>Genome insights into Plantactinospora veratri sp. nov.</title>
        <authorList>
            <person name="Wang L."/>
        </authorList>
    </citation>
    <scope>NUCLEOTIDE SEQUENCE [LARGE SCALE GENOMIC DNA]</scope>
    <source>
        <strain evidence="2 3">NEAU-FHS4</strain>
    </source>
</reference>
<evidence type="ECO:0000313" key="3">
    <source>
        <dbReference type="Proteomes" id="UP001339911"/>
    </source>
</evidence>
<keyword evidence="2" id="KW-0560">Oxidoreductase</keyword>
<dbReference type="RefSeq" id="WP_331205640.1">
    <property type="nucleotide sequence ID" value="NZ_JAZGQL010000001.1"/>
</dbReference>
<proteinExistence type="predicted"/>
<dbReference type="PANTHER" id="PTHR43422:SF3">
    <property type="entry name" value="THIAMINE THIAZOLE SYNTHASE"/>
    <property type="match status" value="1"/>
</dbReference>
<dbReference type="PANTHER" id="PTHR43422">
    <property type="entry name" value="THIAMINE THIAZOLE SYNTHASE"/>
    <property type="match status" value="1"/>
</dbReference>
<feature type="region of interest" description="Disordered" evidence="1">
    <location>
        <begin position="444"/>
        <end position="471"/>
    </location>
</feature>
<evidence type="ECO:0000256" key="1">
    <source>
        <dbReference type="SAM" id="MobiDB-lite"/>
    </source>
</evidence>
<dbReference type="Gene3D" id="3.50.50.60">
    <property type="entry name" value="FAD/NAD(P)-binding domain"/>
    <property type="match status" value="1"/>
</dbReference>
<evidence type="ECO:0000313" key="2">
    <source>
        <dbReference type="EMBL" id="MEE6305223.1"/>
    </source>
</evidence>
<gene>
    <name evidence="2" type="ORF">V1634_00035</name>
</gene>
<dbReference type="SUPFAM" id="SSF51905">
    <property type="entry name" value="FAD/NAD(P)-binding domain"/>
    <property type="match status" value="1"/>
</dbReference>
<dbReference type="Proteomes" id="UP001339911">
    <property type="component" value="Unassembled WGS sequence"/>
</dbReference>
<dbReference type="EMBL" id="JAZGQL010000001">
    <property type="protein sequence ID" value="MEE6305223.1"/>
    <property type="molecule type" value="Genomic_DNA"/>
</dbReference>
<keyword evidence="3" id="KW-1185">Reference proteome</keyword>
<keyword evidence="2" id="KW-0503">Monooxygenase</keyword>
<accession>A0ABU7S5L3</accession>
<organism evidence="2 3">
    <name type="scientific">Plantactinospora veratri</name>
    <dbReference type="NCBI Taxonomy" id="1436122"/>
    <lineage>
        <taxon>Bacteria</taxon>
        <taxon>Bacillati</taxon>
        <taxon>Actinomycetota</taxon>
        <taxon>Actinomycetes</taxon>
        <taxon>Micromonosporales</taxon>
        <taxon>Micromonosporaceae</taxon>
        <taxon>Plantactinospora</taxon>
    </lineage>
</organism>
<dbReference type="GO" id="GO:0004497">
    <property type="term" value="F:monooxygenase activity"/>
    <property type="evidence" value="ECO:0007669"/>
    <property type="project" value="UniProtKB-KW"/>
</dbReference>